<proteinExistence type="predicted"/>
<gene>
    <name evidence="1" type="ORF">AGLY_005211</name>
</gene>
<sequence length="324" mass="38679">MSKLRKFAMGVAFCGSSHIQPIRALKTYYTTLVLMRLTYLSYSSLKIKFVSRSSNAVIYTSELAGPLKTPSRRRISYIHYSKSRRFLKLHQRLKSSFLFIWLTTIIKELNFLDSNIDKNSLKSKLFENYFVEFSNGFQEKSKKQNKKVTEKREFLLFDKIDCFIQYTVVSQKLITTTEIFDFSEYFFFEMSRSNILVVLIVVNKNYKSLVPIFYFKRLKFKILQNMSKSRKLTSKKFNSFPSRSFRENSKCHYRKNVMKRLNILRNCLFGLAFSLVKNVQYFLNESGKTLKKMKEKRDFLRKTSFRQNRIFYFAITQKLIDINT</sequence>
<dbReference type="Proteomes" id="UP000475862">
    <property type="component" value="Unassembled WGS sequence"/>
</dbReference>
<reference evidence="1 2" key="1">
    <citation type="submission" date="2019-08" db="EMBL/GenBank/DDBJ databases">
        <title>The genome of the soybean aphid Biotype 1, its phylome, world population structure and adaptation to the North American continent.</title>
        <authorList>
            <person name="Giordano R."/>
            <person name="Donthu R.K."/>
            <person name="Hernandez A.G."/>
            <person name="Wright C.L."/>
            <person name="Zimin A.V."/>
        </authorList>
    </citation>
    <scope>NUCLEOTIDE SEQUENCE [LARGE SCALE GENOMIC DNA]</scope>
    <source>
        <tissue evidence="1">Whole aphids</tissue>
    </source>
</reference>
<dbReference type="EMBL" id="VYZN01000014">
    <property type="protein sequence ID" value="KAE9539959.1"/>
    <property type="molecule type" value="Genomic_DNA"/>
</dbReference>
<evidence type="ECO:0000313" key="2">
    <source>
        <dbReference type="Proteomes" id="UP000475862"/>
    </source>
</evidence>
<accession>A0A6G0TYD8</accession>
<dbReference type="AlphaFoldDB" id="A0A6G0TYD8"/>
<protein>
    <submittedName>
        <fullName evidence="1">Uncharacterized protein</fullName>
    </submittedName>
</protein>
<comment type="caution">
    <text evidence="1">The sequence shown here is derived from an EMBL/GenBank/DDBJ whole genome shotgun (WGS) entry which is preliminary data.</text>
</comment>
<evidence type="ECO:0000313" key="1">
    <source>
        <dbReference type="EMBL" id="KAE9539959.1"/>
    </source>
</evidence>
<keyword evidence="2" id="KW-1185">Reference proteome</keyword>
<organism evidence="1 2">
    <name type="scientific">Aphis glycines</name>
    <name type="common">Soybean aphid</name>
    <dbReference type="NCBI Taxonomy" id="307491"/>
    <lineage>
        <taxon>Eukaryota</taxon>
        <taxon>Metazoa</taxon>
        <taxon>Ecdysozoa</taxon>
        <taxon>Arthropoda</taxon>
        <taxon>Hexapoda</taxon>
        <taxon>Insecta</taxon>
        <taxon>Pterygota</taxon>
        <taxon>Neoptera</taxon>
        <taxon>Paraneoptera</taxon>
        <taxon>Hemiptera</taxon>
        <taxon>Sternorrhyncha</taxon>
        <taxon>Aphidomorpha</taxon>
        <taxon>Aphidoidea</taxon>
        <taxon>Aphididae</taxon>
        <taxon>Aphidini</taxon>
        <taxon>Aphis</taxon>
        <taxon>Aphis</taxon>
    </lineage>
</organism>
<name>A0A6G0TYD8_APHGL</name>